<proteinExistence type="predicted"/>
<evidence type="ECO:0000313" key="4">
    <source>
        <dbReference type="Proteomes" id="UP001627154"/>
    </source>
</evidence>
<dbReference type="Proteomes" id="UP001627154">
    <property type="component" value="Unassembled WGS sequence"/>
</dbReference>
<evidence type="ECO:0000256" key="2">
    <source>
        <dbReference type="SAM" id="SignalP"/>
    </source>
</evidence>
<feature type="signal peptide" evidence="2">
    <location>
        <begin position="1"/>
        <end position="26"/>
    </location>
</feature>
<organism evidence="3 4">
    <name type="scientific">Trichogramma kaykai</name>
    <dbReference type="NCBI Taxonomy" id="54128"/>
    <lineage>
        <taxon>Eukaryota</taxon>
        <taxon>Metazoa</taxon>
        <taxon>Ecdysozoa</taxon>
        <taxon>Arthropoda</taxon>
        <taxon>Hexapoda</taxon>
        <taxon>Insecta</taxon>
        <taxon>Pterygota</taxon>
        <taxon>Neoptera</taxon>
        <taxon>Endopterygota</taxon>
        <taxon>Hymenoptera</taxon>
        <taxon>Apocrita</taxon>
        <taxon>Proctotrupomorpha</taxon>
        <taxon>Chalcidoidea</taxon>
        <taxon>Trichogrammatidae</taxon>
        <taxon>Trichogramma</taxon>
    </lineage>
</organism>
<feature type="compositionally biased region" description="Basic and acidic residues" evidence="1">
    <location>
        <begin position="74"/>
        <end position="88"/>
    </location>
</feature>
<accession>A0ABD2WJ30</accession>
<feature type="region of interest" description="Disordered" evidence="1">
    <location>
        <begin position="128"/>
        <end position="173"/>
    </location>
</feature>
<protein>
    <recommendedName>
        <fullName evidence="5">DUF4794 domain-containing protein</fullName>
    </recommendedName>
</protein>
<name>A0ABD2WJ30_9HYME</name>
<evidence type="ECO:0000313" key="3">
    <source>
        <dbReference type="EMBL" id="KAL3392629.1"/>
    </source>
</evidence>
<keyword evidence="4" id="KW-1185">Reference proteome</keyword>
<evidence type="ECO:0000256" key="1">
    <source>
        <dbReference type="SAM" id="MobiDB-lite"/>
    </source>
</evidence>
<evidence type="ECO:0008006" key="5">
    <source>
        <dbReference type="Google" id="ProtNLM"/>
    </source>
</evidence>
<feature type="region of interest" description="Disordered" evidence="1">
    <location>
        <begin position="70"/>
        <end position="90"/>
    </location>
</feature>
<dbReference type="EMBL" id="JBJJXI010000102">
    <property type="protein sequence ID" value="KAL3392629.1"/>
    <property type="molecule type" value="Genomic_DNA"/>
</dbReference>
<sequence>MENLRSFEAILFLFLALTLVASRTSATPILFPTESNLARDPPLPISPIANETPAAAAAAAAAPSATITAAPLIEQDKSNDRDIDRYDQRQNGTENYRVNVDGLVFILAPAETLLMGAALGPDFSSMFTEKPSKPDSNDALTIKPKDHEKVQVVPKYDISPDSSVPAAQHTSSR</sequence>
<reference evidence="3 4" key="1">
    <citation type="journal article" date="2024" name="bioRxiv">
        <title>A reference genome for Trichogramma kaykai: A tiny desert-dwelling parasitoid wasp with competing sex-ratio distorters.</title>
        <authorList>
            <person name="Culotta J."/>
            <person name="Lindsey A.R."/>
        </authorList>
    </citation>
    <scope>NUCLEOTIDE SEQUENCE [LARGE SCALE GENOMIC DNA]</scope>
    <source>
        <strain evidence="3 4">KSX58</strain>
    </source>
</reference>
<dbReference type="AlphaFoldDB" id="A0ABD2WJ30"/>
<feature type="chain" id="PRO_5044820065" description="DUF4794 domain-containing protein" evidence="2">
    <location>
        <begin position="27"/>
        <end position="173"/>
    </location>
</feature>
<keyword evidence="2" id="KW-0732">Signal</keyword>
<gene>
    <name evidence="3" type="ORF">TKK_012690</name>
</gene>
<comment type="caution">
    <text evidence="3">The sequence shown here is derived from an EMBL/GenBank/DDBJ whole genome shotgun (WGS) entry which is preliminary data.</text>
</comment>